<evidence type="ECO:0000256" key="1">
    <source>
        <dbReference type="SAM" id="MobiDB-lite"/>
    </source>
</evidence>
<feature type="compositionally biased region" description="Low complexity" evidence="1">
    <location>
        <begin position="167"/>
        <end position="178"/>
    </location>
</feature>
<dbReference type="Gene3D" id="1.20.120.1490">
    <property type="match status" value="1"/>
</dbReference>
<evidence type="ECO:0008006" key="3">
    <source>
        <dbReference type="Google" id="ProtNLM"/>
    </source>
</evidence>
<feature type="region of interest" description="Disordered" evidence="1">
    <location>
        <begin position="28"/>
        <end position="62"/>
    </location>
</feature>
<reference evidence="2" key="1">
    <citation type="submission" date="2018-05" db="EMBL/GenBank/DDBJ databases">
        <authorList>
            <person name="Lanie J.A."/>
            <person name="Ng W.-L."/>
            <person name="Kazmierczak K.M."/>
            <person name="Andrzejewski T.M."/>
            <person name="Davidsen T.M."/>
            <person name="Wayne K.J."/>
            <person name="Tettelin H."/>
            <person name="Glass J.I."/>
            <person name="Rusch D."/>
            <person name="Podicherti R."/>
            <person name="Tsui H.-C.T."/>
            <person name="Winkler M.E."/>
        </authorList>
    </citation>
    <scope>NUCLEOTIDE SEQUENCE</scope>
</reference>
<evidence type="ECO:0000313" key="2">
    <source>
        <dbReference type="EMBL" id="SVC52099.1"/>
    </source>
</evidence>
<feature type="region of interest" description="Disordered" evidence="1">
    <location>
        <begin position="157"/>
        <end position="224"/>
    </location>
</feature>
<feature type="compositionally biased region" description="Basic and acidic residues" evidence="1">
    <location>
        <begin position="30"/>
        <end position="46"/>
    </location>
</feature>
<dbReference type="AlphaFoldDB" id="A0A382MT89"/>
<sequence length="224" mass="25302">MKRKTFISLKSLITALVAGMLMLPMLVTAQDRDDKPRPRPSDRPQANDRSSGQARPQGGQPRGDYFLVRFRSILTDAQGVSLREKVEASRETMSELGKKIFEKRRGMMGLILAQPVDKKVIRSAVKEIAKMEGEIAIMRAEMIAAIKPPLSKEQLEKLKQPPRRPQGRPQARPQQGRPSPDRPQRPPAERKSLDELIKRGESGGSDRPPRDRVPQRPLREPKPE</sequence>
<feature type="compositionally biased region" description="Basic and acidic residues" evidence="1">
    <location>
        <begin position="179"/>
        <end position="201"/>
    </location>
</feature>
<gene>
    <name evidence="2" type="ORF">METZ01_LOCUS304953</name>
</gene>
<proteinExistence type="predicted"/>
<protein>
    <recommendedName>
        <fullName evidence="3">Periplasmic heavy metal sensor</fullName>
    </recommendedName>
</protein>
<accession>A0A382MT89</accession>
<name>A0A382MT89_9ZZZZ</name>
<dbReference type="InterPro" id="IPR025961">
    <property type="entry name" value="Metal_resist"/>
</dbReference>
<feature type="compositionally biased region" description="Low complexity" evidence="1">
    <location>
        <begin position="49"/>
        <end position="62"/>
    </location>
</feature>
<organism evidence="2">
    <name type="scientific">marine metagenome</name>
    <dbReference type="NCBI Taxonomy" id="408172"/>
    <lineage>
        <taxon>unclassified sequences</taxon>
        <taxon>metagenomes</taxon>
        <taxon>ecological metagenomes</taxon>
    </lineage>
</organism>
<feature type="compositionally biased region" description="Basic and acidic residues" evidence="1">
    <location>
        <begin position="207"/>
        <end position="224"/>
    </location>
</feature>
<dbReference type="Pfam" id="PF13801">
    <property type="entry name" value="Metal_resist"/>
    <property type="match status" value="1"/>
</dbReference>
<dbReference type="EMBL" id="UINC01095758">
    <property type="protein sequence ID" value="SVC52099.1"/>
    <property type="molecule type" value="Genomic_DNA"/>
</dbReference>